<protein>
    <recommendedName>
        <fullName evidence="2 7">Cryptochrome DASH</fullName>
    </recommendedName>
</protein>
<feature type="binding site" evidence="6">
    <location>
        <begin position="381"/>
        <end position="383"/>
    </location>
    <ligand>
        <name>FAD</name>
        <dbReference type="ChEBI" id="CHEBI:57692"/>
    </ligand>
</feature>
<dbReference type="InterPro" id="IPR006050">
    <property type="entry name" value="DNA_photolyase_N"/>
</dbReference>
<dbReference type="GO" id="GO:0003904">
    <property type="term" value="F:deoxyribodipyrimidine photo-lyase activity"/>
    <property type="evidence" value="ECO:0007669"/>
    <property type="project" value="TreeGrafter"/>
</dbReference>
<evidence type="ECO:0000256" key="6">
    <source>
        <dbReference type="PIRSR" id="PIRSR602081-1"/>
    </source>
</evidence>
<dbReference type="NCBIfam" id="TIGR02765">
    <property type="entry name" value="crypto_DASH"/>
    <property type="match status" value="1"/>
</dbReference>
<dbReference type="Pfam" id="PF00875">
    <property type="entry name" value="DNA_photolyase"/>
    <property type="match status" value="1"/>
</dbReference>
<feature type="binding site" evidence="6">
    <location>
        <position position="231"/>
    </location>
    <ligand>
        <name>FAD</name>
        <dbReference type="ChEBI" id="CHEBI:57692"/>
    </ligand>
</feature>
<dbReference type="InterPro" id="IPR014729">
    <property type="entry name" value="Rossmann-like_a/b/a_fold"/>
</dbReference>
<organism evidence="9 10">
    <name type="scientific">Pseudomonas straminea</name>
    <dbReference type="NCBI Taxonomy" id="47882"/>
    <lineage>
        <taxon>Bacteria</taxon>
        <taxon>Pseudomonadati</taxon>
        <taxon>Pseudomonadota</taxon>
        <taxon>Gammaproteobacteria</taxon>
        <taxon>Pseudomonadales</taxon>
        <taxon>Pseudomonadaceae</taxon>
        <taxon>Phytopseudomonas</taxon>
    </lineage>
</organism>
<evidence type="ECO:0000256" key="5">
    <source>
        <dbReference type="ARBA" id="ARBA00022991"/>
    </source>
</evidence>
<dbReference type="GO" id="GO:0071949">
    <property type="term" value="F:FAD binding"/>
    <property type="evidence" value="ECO:0007669"/>
    <property type="project" value="TreeGrafter"/>
</dbReference>
<evidence type="ECO:0000256" key="7">
    <source>
        <dbReference type="RuleBase" id="RU367151"/>
    </source>
</evidence>
<evidence type="ECO:0000256" key="2">
    <source>
        <dbReference type="ARBA" id="ARBA00017881"/>
    </source>
</evidence>
<dbReference type="PROSITE" id="PS51645">
    <property type="entry name" value="PHR_CRY_ALPHA_BETA"/>
    <property type="match status" value="1"/>
</dbReference>
<dbReference type="GO" id="GO:0003677">
    <property type="term" value="F:DNA binding"/>
    <property type="evidence" value="ECO:0007669"/>
    <property type="project" value="TreeGrafter"/>
</dbReference>
<evidence type="ECO:0000256" key="1">
    <source>
        <dbReference type="ARBA" id="ARBA00005862"/>
    </source>
</evidence>
<dbReference type="InterPro" id="IPR036155">
    <property type="entry name" value="Crypto/Photolyase_N_sf"/>
</dbReference>
<keyword evidence="10" id="KW-1185">Reference proteome</keyword>
<dbReference type="Gene3D" id="1.10.579.10">
    <property type="entry name" value="DNA Cyclobutane Dipyrimidine Photolyase, subunit A, domain 3"/>
    <property type="match status" value="1"/>
</dbReference>
<dbReference type="PROSITE" id="PS00394">
    <property type="entry name" value="DNA_PHOTOLYASES_1_1"/>
    <property type="match status" value="1"/>
</dbReference>
<dbReference type="InterPro" id="IPR036134">
    <property type="entry name" value="Crypto/Photolyase_FAD-like_sf"/>
</dbReference>
<comment type="function">
    <text evidence="7">May have a photoreceptor function.</text>
</comment>
<dbReference type="Proteomes" id="UP000243950">
    <property type="component" value="Unassembled WGS sequence"/>
</dbReference>
<evidence type="ECO:0000256" key="4">
    <source>
        <dbReference type="ARBA" id="ARBA00022827"/>
    </source>
</evidence>
<evidence type="ECO:0000256" key="3">
    <source>
        <dbReference type="ARBA" id="ARBA00022630"/>
    </source>
</evidence>
<dbReference type="GO" id="GO:0000719">
    <property type="term" value="P:photoreactive repair"/>
    <property type="evidence" value="ECO:0007669"/>
    <property type="project" value="TreeGrafter"/>
</dbReference>
<comment type="cofactor">
    <cofactor evidence="6 7">
        <name>FAD</name>
        <dbReference type="ChEBI" id="CHEBI:57692"/>
    </cofactor>
    <text evidence="6 7">Binds 1 FAD per subunit.</text>
</comment>
<name>A0A1I1YI36_PSEOC</name>
<reference evidence="10" key="1">
    <citation type="submission" date="2016-10" db="EMBL/GenBank/DDBJ databases">
        <authorList>
            <person name="Varghese N."/>
            <person name="Submissions S."/>
        </authorList>
    </citation>
    <scope>NUCLEOTIDE SEQUENCE [LARGE SCALE GENOMIC DNA]</scope>
    <source>
        <strain evidence="10">JCM 2783</strain>
    </source>
</reference>
<sequence length="472" mass="53720">MRALLWFKQDLRLDDHPALQAALASNCLLPLYVLDPALLQFDEFGSRRIGVHRARFLLESLTALDSALRQRGSKLLVVSGKPEEVIAQLVGQFDMRQVITLDEIAPQERAVLARVREALGPVPLRTAQNNGLFSEAELPCPLDQLPTVYSQFRTLIDARQYVFQPQSAPEQLPPLPESLDISAYGLPTQSQLGLGDALSLVPSAFPFSGGETAALARLRDYLWDSQNVRTYKETRNGMIGSEYSSKFSPWLANGSLSPRRTAAELRRHESLYGANESTYWLWAELLWREFFRCTLQRYGQALFEPGGLRATERAPQQIDERFEQWAHGRTGMPLVDANMRELAATGYMSNRGRQVVASYLVSDLQQDWRHGAAWFEEHLIDYDPASNWGNWAYLAGVGSDPRLKRTFNALKQARQYDPQGEYVSLWIPELRNLPENLRHTPFLLQAQQLDAINYPRLERIPDSWQRHLNEVA</sequence>
<feature type="domain" description="Photolyase/cryptochrome alpha/beta" evidence="8">
    <location>
        <begin position="1"/>
        <end position="132"/>
    </location>
</feature>
<dbReference type="InterPro" id="IPR014133">
    <property type="entry name" value="Cry_DASH"/>
</dbReference>
<dbReference type="PANTHER" id="PTHR11455">
    <property type="entry name" value="CRYPTOCHROME"/>
    <property type="match status" value="1"/>
</dbReference>
<evidence type="ECO:0000313" key="9">
    <source>
        <dbReference type="EMBL" id="SFE17650.1"/>
    </source>
</evidence>
<proteinExistence type="inferred from homology"/>
<evidence type="ECO:0000313" key="10">
    <source>
        <dbReference type="Proteomes" id="UP000243950"/>
    </source>
</evidence>
<dbReference type="RefSeq" id="WP_093506746.1">
    <property type="nucleotide sequence ID" value="NZ_BSSG01000010.1"/>
</dbReference>
<keyword evidence="5 7" id="KW-0157">Chromophore</keyword>
<dbReference type="InterPro" id="IPR002081">
    <property type="entry name" value="Cryptochrome/DNA_photolyase_1"/>
</dbReference>
<dbReference type="EMBL" id="FOMO01000010">
    <property type="protein sequence ID" value="SFE17650.1"/>
    <property type="molecule type" value="Genomic_DNA"/>
</dbReference>
<dbReference type="PRINTS" id="PR00147">
    <property type="entry name" value="DNAPHOTLYASE"/>
</dbReference>
<dbReference type="Gene3D" id="1.25.40.80">
    <property type="match status" value="1"/>
</dbReference>
<accession>A0A1I1YI36</accession>
<feature type="binding site" evidence="6">
    <location>
        <begin position="284"/>
        <end position="291"/>
    </location>
    <ligand>
        <name>FAD</name>
        <dbReference type="ChEBI" id="CHEBI:57692"/>
    </ligand>
</feature>
<evidence type="ECO:0000259" key="8">
    <source>
        <dbReference type="PROSITE" id="PS51645"/>
    </source>
</evidence>
<dbReference type="SUPFAM" id="SSF48173">
    <property type="entry name" value="Cryptochrome/photolyase FAD-binding domain"/>
    <property type="match status" value="1"/>
</dbReference>
<dbReference type="SUPFAM" id="SSF52425">
    <property type="entry name" value="Cryptochrome/photolyase, N-terminal domain"/>
    <property type="match status" value="1"/>
</dbReference>
<dbReference type="PANTHER" id="PTHR11455:SF22">
    <property type="entry name" value="CRYPTOCHROME DASH"/>
    <property type="match status" value="1"/>
</dbReference>
<keyword evidence="3 6" id="KW-0285">Flavoprotein</keyword>
<comment type="cofactor">
    <cofactor evidence="7">
        <name>(6R)-5,10-methylene-5,6,7,8-tetrahydrofolate</name>
        <dbReference type="ChEBI" id="CHEBI:15636"/>
    </cofactor>
    <text evidence="7">Binds 1 5,10-methenyltetrahydrofolate (MTHF) per subunit.</text>
</comment>
<dbReference type="AlphaFoldDB" id="A0A1I1YI36"/>
<keyword evidence="9" id="KW-0456">Lyase</keyword>
<comment type="similarity">
    <text evidence="1 7">Belongs to the DNA photolyase class-1 family.</text>
</comment>
<feature type="binding site" evidence="6">
    <location>
        <begin position="244"/>
        <end position="248"/>
    </location>
    <ligand>
        <name>FAD</name>
        <dbReference type="ChEBI" id="CHEBI:57692"/>
    </ligand>
</feature>
<keyword evidence="4 6" id="KW-0274">FAD</keyword>
<gene>
    <name evidence="9" type="ORF">SAMN05216372_110140</name>
</gene>
<dbReference type="Pfam" id="PF03441">
    <property type="entry name" value="FAD_binding_7"/>
    <property type="match status" value="1"/>
</dbReference>
<dbReference type="InterPro" id="IPR005101">
    <property type="entry name" value="Cryptochr/Photolyase_FAD-bd"/>
</dbReference>
<dbReference type="Gene3D" id="3.40.50.620">
    <property type="entry name" value="HUPs"/>
    <property type="match status" value="1"/>
</dbReference>
<dbReference type="InterPro" id="IPR018394">
    <property type="entry name" value="DNA_photolyase_1_CS_C"/>
</dbReference>